<dbReference type="SUPFAM" id="SSF56176">
    <property type="entry name" value="FAD-binding/transporter-associated domain-like"/>
    <property type="match status" value="1"/>
</dbReference>
<keyword evidence="9" id="KW-1185">Reference proteome</keyword>
<dbReference type="Gene3D" id="3.30.465.10">
    <property type="match status" value="1"/>
</dbReference>
<sequence>MDQHEIAVAEIAKKVQKFHKEETPYRIYHGSTNRTRPLSHDQDKVIDTSQLSNVIAVDKTTLTVIVEPNVPMDQLVLSTLEHGVIPKVVPEFPGITVGGTFSGTGAESSSFKYGYFDRSVNWAEIVLADGRIAKASQRENADLFNGSVGACGTLGVCTLFEIQLMPSGKYIEVAYFPVYSIAEAAETLDRWRHESCKPTTRASTETVPPGWDFLDAVLYSKTHGVVVAGRVTQSPRQGLRISRFSRRQDQWFYLHAHSRIAHQPGITCDTCAHSRALGPMVTAPVIELVPVFDFLFRYDRGAFWMGSYGWPSWQFNRVGRALLDSLFRTRTLYKAMHLSGRAQKFIIQDIAVPRSKAERFLDWADEKLRIYPLWLCPIAAETQAPLHLANRPSVEVSMDGSLINVGLWGVPATIPVWHDRIKTQREYVEELVDLNRLLEQKTKEVGGLKWLYARNYYSEEQFWGIYDKQKYDELRQRWGAETLPSLWEKVRNRHPEYVQEDLVGALLSMAVGRDHILGKQHGG</sequence>
<dbReference type="PANTHER" id="PTHR10801">
    <property type="entry name" value="24-DEHYDROCHOLESTEROL REDUCTASE"/>
    <property type="match status" value="1"/>
</dbReference>
<dbReference type="EMBL" id="JANBVO010000009">
    <property type="protein sequence ID" value="KAJ9149826.1"/>
    <property type="molecule type" value="Genomic_DNA"/>
</dbReference>
<keyword evidence="4" id="KW-1133">Transmembrane helix</keyword>
<accession>A0AA38RK82</accession>
<dbReference type="InterPro" id="IPR016169">
    <property type="entry name" value="FAD-bd_PCMH_sub2"/>
</dbReference>
<keyword evidence="3" id="KW-0812">Transmembrane</keyword>
<evidence type="ECO:0000256" key="1">
    <source>
        <dbReference type="ARBA" id="ARBA00004167"/>
    </source>
</evidence>
<evidence type="ECO:0000256" key="4">
    <source>
        <dbReference type="ARBA" id="ARBA00022989"/>
    </source>
</evidence>
<evidence type="ECO:0000313" key="9">
    <source>
        <dbReference type="Proteomes" id="UP001174694"/>
    </source>
</evidence>
<keyword evidence="5" id="KW-0560">Oxidoreductase</keyword>
<feature type="domain" description="FAD-binding PCMH-type" evidence="7">
    <location>
        <begin position="1"/>
        <end position="167"/>
    </location>
</feature>
<evidence type="ECO:0000256" key="5">
    <source>
        <dbReference type="ARBA" id="ARBA00023002"/>
    </source>
</evidence>
<protein>
    <recommendedName>
        <fullName evidence="2">Delta(24)-sterol reductase</fullName>
        <ecNumber evidence="2">1.3.1.72</ecNumber>
    </recommendedName>
</protein>
<dbReference type="GO" id="GO:0000246">
    <property type="term" value="F:Delta24(24-1) sterol reductase activity"/>
    <property type="evidence" value="ECO:0007669"/>
    <property type="project" value="TreeGrafter"/>
</dbReference>
<dbReference type="GO" id="GO:0071949">
    <property type="term" value="F:FAD binding"/>
    <property type="evidence" value="ECO:0007669"/>
    <property type="project" value="InterPro"/>
</dbReference>
<reference evidence="8" key="1">
    <citation type="submission" date="2022-07" db="EMBL/GenBank/DDBJ databases">
        <title>Fungi with potential for degradation of polypropylene.</title>
        <authorList>
            <person name="Gostincar C."/>
        </authorList>
    </citation>
    <scope>NUCLEOTIDE SEQUENCE</scope>
    <source>
        <strain evidence="8">EXF-13308</strain>
    </source>
</reference>
<dbReference type="InterPro" id="IPR016166">
    <property type="entry name" value="FAD-bd_PCMH"/>
</dbReference>
<dbReference type="Proteomes" id="UP001174694">
    <property type="component" value="Unassembled WGS sequence"/>
</dbReference>
<keyword evidence="6" id="KW-0472">Membrane</keyword>
<dbReference type="GO" id="GO:0005737">
    <property type="term" value="C:cytoplasm"/>
    <property type="evidence" value="ECO:0007669"/>
    <property type="project" value="TreeGrafter"/>
</dbReference>
<gene>
    <name evidence="8" type="ORF">NKR23_g4038</name>
</gene>
<proteinExistence type="predicted"/>
<evidence type="ECO:0000256" key="6">
    <source>
        <dbReference type="ARBA" id="ARBA00023136"/>
    </source>
</evidence>
<dbReference type="PROSITE" id="PS51387">
    <property type="entry name" value="FAD_PCMH"/>
    <property type="match status" value="1"/>
</dbReference>
<evidence type="ECO:0000313" key="8">
    <source>
        <dbReference type="EMBL" id="KAJ9149826.1"/>
    </source>
</evidence>
<organism evidence="8 9">
    <name type="scientific">Pleurostoma richardsiae</name>
    <dbReference type="NCBI Taxonomy" id="41990"/>
    <lineage>
        <taxon>Eukaryota</taxon>
        <taxon>Fungi</taxon>
        <taxon>Dikarya</taxon>
        <taxon>Ascomycota</taxon>
        <taxon>Pezizomycotina</taxon>
        <taxon>Sordariomycetes</taxon>
        <taxon>Sordariomycetidae</taxon>
        <taxon>Calosphaeriales</taxon>
        <taxon>Pleurostomataceae</taxon>
        <taxon>Pleurostoma</taxon>
    </lineage>
</organism>
<dbReference type="GO" id="GO:0016020">
    <property type="term" value="C:membrane"/>
    <property type="evidence" value="ECO:0007669"/>
    <property type="project" value="UniProtKB-SubCell"/>
</dbReference>
<evidence type="ECO:0000256" key="2">
    <source>
        <dbReference type="ARBA" id="ARBA00012405"/>
    </source>
</evidence>
<dbReference type="InterPro" id="IPR006094">
    <property type="entry name" value="Oxid_FAD_bind_N"/>
</dbReference>
<dbReference type="PANTHER" id="PTHR10801:SF0">
    <property type="entry name" value="DELTA(24)-STEROL REDUCTASE"/>
    <property type="match status" value="1"/>
</dbReference>
<dbReference type="InterPro" id="IPR036318">
    <property type="entry name" value="FAD-bd_PCMH-like_sf"/>
</dbReference>
<dbReference type="GO" id="GO:0050614">
    <property type="term" value="F:Delta24-sterol reductase activity"/>
    <property type="evidence" value="ECO:0007669"/>
    <property type="project" value="UniProtKB-EC"/>
</dbReference>
<dbReference type="AlphaFoldDB" id="A0AA38RK82"/>
<dbReference type="EC" id="1.3.1.72" evidence="2"/>
<comment type="caution">
    <text evidence="8">The sequence shown here is derived from an EMBL/GenBank/DDBJ whole genome shotgun (WGS) entry which is preliminary data.</text>
</comment>
<evidence type="ECO:0000259" key="7">
    <source>
        <dbReference type="PROSITE" id="PS51387"/>
    </source>
</evidence>
<evidence type="ECO:0000256" key="3">
    <source>
        <dbReference type="ARBA" id="ARBA00022692"/>
    </source>
</evidence>
<dbReference type="InterPro" id="IPR040165">
    <property type="entry name" value="Diminuto-like"/>
</dbReference>
<dbReference type="Pfam" id="PF01565">
    <property type="entry name" value="FAD_binding_4"/>
    <property type="match status" value="1"/>
</dbReference>
<dbReference type="GO" id="GO:0008202">
    <property type="term" value="P:steroid metabolic process"/>
    <property type="evidence" value="ECO:0007669"/>
    <property type="project" value="TreeGrafter"/>
</dbReference>
<name>A0AA38RK82_9PEZI</name>
<comment type="subcellular location">
    <subcellularLocation>
        <location evidence="1">Membrane</location>
        <topology evidence="1">Single-pass membrane protein</topology>
    </subcellularLocation>
</comment>